<gene>
    <name evidence="2" type="ORF">GOQ20_03320</name>
</gene>
<dbReference type="InterPro" id="IPR003812">
    <property type="entry name" value="Fido"/>
</dbReference>
<reference evidence="2 3" key="1">
    <citation type="submission" date="2019-12" db="EMBL/GenBank/DDBJ databases">
        <title>Sequencing and analysis of the whole genome of Mycoplasma gallinaceum strain Peacock20181011.</title>
        <authorList>
            <person name="Liu X."/>
            <person name="Qin Z."/>
            <person name="Xu H."/>
        </authorList>
    </citation>
    <scope>NUCLEOTIDE SEQUENCE [LARGE SCALE GENOMIC DNA]</scope>
    <source>
        <strain evidence="2 3">Peacock20181011</strain>
    </source>
</reference>
<dbReference type="Proteomes" id="UP000503310">
    <property type="component" value="Chromosome"/>
</dbReference>
<protein>
    <recommendedName>
        <fullName evidence="1">Fido domain-containing protein</fullName>
    </recommendedName>
</protein>
<accession>A0A6H0V4M7</accession>
<organism evidence="2 3">
    <name type="scientific">Mycoplasmopsis gallinacea</name>
    <dbReference type="NCBI Taxonomy" id="29556"/>
    <lineage>
        <taxon>Bacteria</taxon>
        <taxon>Bacillati</taxon>
        <taxon>Mycoplasmatota</taxon>
        <taxon>Mycoplasmoidales</taxon>
        <taxon>Metamycoplasmataceae</taxon>
        <taxon>Mycoplasmopsis</taxon>
    </lineage>
</organism>
<dbReference type="EMBL" id="CP047225">
    <property type="protein sequence ID" value="QIW62426.1"/>
    <property type="molecule type" value="Genomic_DNA"/>
</dbReference>
<dbReference type="AlphaFoldDB" id="A0A6H0V4M7"/>
<name>A0A6H0V4M7_9BACT</name>
<dbReference type="SUPFAM" id="SSF140931">
    <property type="entry name" value="Fic-like"/>
    <property type="match status" value="1"/>
</dbReference>
<dbReference type="Gene3D" id="1.10.3290.10">
    <property type="entry name" value="Fido-like domain"/>
    <property type="match status" value="1"/>
</dbReference>
<dbReference type="Pfam" id="PF02661">
    <property type="entry name" value="Fic"/>
    <property type="match status" value="1"/>
</dbReference>
<dbReference type="PROSITE" id="PS51459">
    <property type="entry name" value="FIDO"/>
    <property type="match status" value="1"/>
</dbReference>
<dbReference type="RefSeq" id="WP_167845387.1">
    <property type="nucleotide sequence ID" value="NZ_CP047225.1"/>
</dbReference>
<evidence type="ECO:0000313" key="3">
    <source>
        <dbReference type="Proteomes" id="UP000503310"/>
    </source>
</evidence>
<evidence type="ECO:0000313" key="2">
    <source>
        <dbReference type="EMBL" id="QIW62426.1"/>
    </source>
</evidence>
<proteinExistence type="predicted"/>
<dbReference type="InterPro" id="IPR036597">
    <property type="entry name" value="Fido-like_dom_sf"/>
</dbReference>
<evidence type="ECO:0000259" key="1">
    <source>
        <dbReference type="PROSITE" id="PS51459"/>
    </source>
</evidence>
<feature type="domain" description="Fido" evidence="1">
    <location>
        <begin position="67"/>
        <end position="194"/>
    </location>
</feature>
<sequence length="209" mass="25110">MRYKDYSKQLVNILQGQVYFENLLITKLETENILNSDFLSQNDEKFIIATNIKNAWKFIFETYDLDITPAYILQLHKILMKDLDFNYGNFRNINVNVTGSKYKPPLLIKNQYYELLEDNIENIKDIYSLPLLIAREQFFNDGNKRTATMLIQKELLKMGKIFNLDLDVCKPYRRALLKYYEELDDSYFKEVIDDNTIKLKRNKTYEYQR</sequence>